<evidence type="ECO:0000313" key="2">
    <source>
        <dbReference type="Proteomes" id="UP000263900"/>
    </source>
</evidence>
<reference evidence="1 2" key="1">
    <citation type="submission" date="2018-09" db="EMBL/GenBank/DDBJ databases">
        <title>Genome sequencing of strain 6GH32-13.</title>
        <authorList>
            <person name="Weon H.-Y."/>
            <person name="Heo J."/>
            <person name="Kwon S.-W."/>
        </authorList>
    </citation>
    <scope>NUCLEOTIDE SEQUENCE [LARGE SCALE GENOMIC DNA]</scope>
    <source>
        <strain evidence="1 2">5GH32-13</strain>
    </source>
</reference>
<dbReference type="OrthoDB" id="674838at2"/>
<gene>
    <name evidence="1" type="ORF">D3H65_21765</name>
</gene>
<organism evidence="1 2">
    <name type="scientific">Paraflavitalea soli</name>
    <dbReference type="NCBI Taxonomy" id="2315862"/>
    <lineage>
        <taxon>Bacteria</taxon>
        <taxon>Pseudomonadati</taxon>
        <taxon>Bacteroidota</taxon>
        <taxon>Chitinophagia</taxon>
        <taxon>Chitinophagales</taxon>
        <taxon>Chitinophagaceae</taxon>
        <taxon>Paraflavitalea</taxon>
    </lineage>
</organism>
<keyword evidence="2" id="KW-1185">Reference proteome</keyword>
<dbReference type="Proteomes" id="UP000263900">
    <property type="component" value="Chromosome"/>
</dbReference>
<protein>
    <submittedName>
        <fullName evidence="1">Uncharacterized protein</fullName>
    </submittedName>
</protein>
<dbReference type="EMBL" id="CP032157">
    <property type="protein sequence ID" value="AXY76462.1"/>
    <property type="molecule type" value="Genomic_DNA"/>
</dbReference>
<accession>A0A3B7MPN8</accession>
<sequence length="139" mass="15537">MLTVGIGSSFAHFSETVSQEVVNAFKKDFSGAQDVSWESGKTFAKATFKMNDQVMFAYYSKEGELQATTRNIISAQLPINLLADLKKSYGQYWITDLFEMAANSSTSYYITLQDGEQNVILRSNGAAGWEVYKKEKKAI</sequence>
<name>A0A3B7MPN8_9BACT</name>
<dbReference type="AlphaFoldDB" id="A0A3B7MPN8"/>
<proteinExistence type="predicted"/>
<dbReference type="KEGG" id="pseg:D3H65_21765"/>
<evidence type="ECO:0000313" key="1">
    <source>
        <dbReference type="EMBL" id="AXY76462.1"/>
    </source>
</evidence>
<dbReference type="Gene3D" id="3.10.450.360">
    <property type="match status" value="1"/>
</dbReference>
<dbReference type="SUPFAM" id="SSF160574">
    <property type="entry name" value="BT0923-like"/>
    <property type="match status" value="1"/>
</dbReference>